<feature type="region of interest" description="Disordered" evidence="5">
    <location>
        <begin position="55"/>
        <end position="76"/>
    </location>
</feature>
<feature type="compositionally biased region" description="Polar residues" evidence="5">
    <location>
        <begin position="56"/>
        <end position="76"/>
    </location>
</feature>
<feature type="compositionally biased region" description="Polar residues" evidence="5">
    <location>
        <begin position="334"/>
        <end position="358"/>
    </location>
</feature>
<keyword evidence="2" id="KW-0813">Transport</keyword>
<evidence type="ECO:0000313" key="6">
    <source>
        <dbReference type="EMBL" id="RBP98358.1"/>
    </source>
</evidence>
<dbReference type="InterPro" id="IPR006127">
    <property type="entry name" value="ZnuA-like"/>
</dbReference>
<dbReference type="GO" id="GO:0046872">
    <property type="term" value="F:metal ion binding"/>
    <property type="evidence" value="ECO:0007669"/>
    <property type="project" value="UniProtKB-KW"/>
</dbReference>
<dbReference type="GO" id="GO:0030313">
    <property type="term" value="C:cell envelope"/>
    <property type="evidence" value="ECO:0007669"/>
    <property type="project" value="UniProtKB-SubCell"/>
</dbReference>
<feature type="compositionally biased region" description="Polar residues" evidence="5">
    <location>
        <begin position="372"/>
        <end position="384"/>
    </location>
</feature>
<dbReference type="PANTHER" id="PTHR42953:SF1">
    <property type="entry name" value="METAL-BINDING PROTEIN HI_0362-RELATED"/>
    <property type="match status" value="1"/>
</dbReference>
<dbReference type="PANTHER" id="PTHR42953">
    <property type="entry name" value="HIGH-AFFINITY ZINC UPTAKE SYSTEM PROTEIN ZNUA-RELATED"/>
    <property type="match status" value="1"/>
</dbReference>
<gene>
    <name evidence="6" type="ORF">CRD60_00310</name>
</gene>
<name>A0A366KB12_9BIFI</name>
<dbReference type="Proteomes" id="UP000252530">
    <property type="component" value="Unassembled WGS sequence"/>
</dbReference>
<protein>
    <submittedName>
        <fullName evidence="6">ABC transporter substrate-binding protein</fullName>
    </submittedName>
</protein>
<dbReference type="EMBL" id="PDCG01000001">
    <property type="protein sequence ID" value="RBP98358.1"/>
    <property type="molecule type" value="Genomic_DNA"/>
</dbReference>
<sequence length="384" mass="40673">MVNPTAWGVHILPLERQGRKRASKEYSMRRLTRHLAAGAALVLLLSCGACAAVDKTQPTDGPKSSQQQPSGPISVVASTNSWGSLAQQIGGKHVSVTSIMDSPTTSAHGYQPSQADQTSLSKAEVVVINGSGYDDWAGQGLAKGALTIRADELAQANQGGDPHLWFSAQARTAMADTLASSFSRIRPDWKDDFAGALKSWNTKEKALEDSMRTFASQQQGRTYAATESVADYLMQELGFTDKTPQSYSQLVKAGQPVTSEALGDFQMLMDSQELELLVVNSQETGDAANVISGKAGRHGIALVSVSEQMPGGINSLNQWISTLMKSIQDAAKQEPQTNGGPSNQGQQDPLAPSNQGQQDPLAPSGQPGPNPTDGSNQGQQDPGR</sequence>
<accession>A0A366KB12</accession>
<evidence type="ECO:0000256" key="1">
    <source>
        <dbReference type="ARBA" id="ARBA00004196"/>
    </source>
</evidence>
<dbReference type="InterPro" id="IPR050492">
    <property type="entry name" value="Bact_metal-bind_prot9"/>
</dbReference>
<evidence type="ECO:0000256" key="3">
    <source>
        <dbReference type="ARBA" id="ARBA00022723"/>
    </source>
</evidence>
<organism evidence="6 7">
    <name type="scientific">Bifidobacterium aemilianum</name>
    <dbReference type="NCBI Taxonomy" id="2493120"/>
    <lineage>
        <taxon>Bacteria</taxon>
        <taxon>Bacillati</taxon>
        <taxon>Actinomycetota</taxon>
        <taxon>Actinomycetes</taxon>
        <taxon>Bifidobacteriales</taxon>
        <taxon>Bifidobacteriaceae</taxon>
        <taxon>Bifidobacterium</taxon>
    </lineage>
</organism>
<dbReference type="Pfam" id="PF01297">
    <property type="entry name" value="ZnuA"/>
    <property type="match status" value="1"/>
</dbReference>
<reference evidence="6 7" key="1">
    <citation type="submission" date="2017-10" db="EMBL/GenBank/DDBJ databases">
        <title>Bifidobacterium xylocopum sp. nov. and Bifidobacterium aemilianum sp. nov., from the carpenter bee (Xylocopa violacea) digestive tract.</title>
        <authorList>
            <person name="Alberoni D."/>
            <person name="Baffoni L."/>
            <person name="Di Gioia D."/>
            <person name="Gaggia F."/>
            <person name="Biavati B."/>
        </authorList>
    </citation>
    <scope>NUCLEOTIDE SEQUENCE [LARGE SCALE GENOMIC DNA]</scope>
    <source>
        <strain evidence="6 7">XV10</strain>
    </source>
</reference>
<dbReference type="AlphaFoldDB" id="A0A366KB12"/>
<comment type="subcellular location">
    <subcellularLocation>
        <location evidence="1">Cell envelope</location>
    </subcellularLocation>
</comment>
<evidence type="ECO:0000256" key="2">
    <source>
        <dbReference type="ARBA" id="ARBA00022448"/>
    </source>
</evidence>
<dbReference type="Gene3D" id="3.40.50.1980">
    <property type="entry name" value="Nitrogenase molybdenum iron protein domain"/>
    <property type="match status" value="1"/>
</dbReference>
<keyword evidence="4" id="KW-0732">Signal</keyword>
<feature type="region of interest" description="Disordered" evidence="5">
    <location>
        <begin position="330"/>
        <end position="384"/>
    </location>
</feature>
<keyword evidence="3" id="KW-0479">Metal-binding</keyword>
<evidence type="ECO:0000313" key="7">
    <source>
        <dbReference type="Proteomes" id="UP000252530"/>
    </source>
</evidence>
<proteinExistence type="predicted"/>
<comment type="caution">
    <text evidence="6">The sequence shown here is derived from an EMBL/GenBank/DDBJ whole genome shotgun (WGS) entry which is preliminary data.</text>
</comment>
<dbReference type="GO" id="GO:0030001">
    <property type="term" value="P:metal ion transport"/>
    <property type="evidence" value="ECO:0007669"/>
    <property type="project" value="InterPro"/>
</dbReference>
<keyword evidence="7" id="KW-1185">Reference proteome</keyword>
<dbReference type="SUPFAM" id="SSF53807">
    <property type="entry name" value="Helical backbone' metal receptor"/>
    <property type="match status" value="1"/>
</dbReference>
<evidence type="ECO:0000256" key="5">
    <source>
        <dbReference type="SAM" id="MobiDB-lite"/>
    </source>
</evidence>
<evidence type="ECO:0000256" key="4">
    <source>
        <dbReference type="ARBA" id="ARBA00022729"/>
    </source>
</evidence>